<keyword evidence="2" id="KW-1133">Transmembrane helix</keyword>
<dbReference type="Proteomes" id="UP000589520">
    <property type="component" value="Unassembled WGS sequence"/>
</dbReference>
<feature type="transmembrane region" description="Helical" evidence="2">
    <location>
        <begin position="80"/>
        <end position="100"/>
    </location>
</feature>
<keyword evidence="2" id="KW-0472">Membrane</keyword>
<evidence type="ECO:0000313" key="5">
    <source>
        <dbReference type="EMBL" id="NYF77910.1"/>
    </source>
</evidence>
<feature type="compositionally biased region" description="Basic and acidic residues" evidence="1">
    <location>
        <begin position="634"/>
        <end position="665"/>
    </location>
</feature>
<evidence type="ECO:0000256" key="1">
    <source>
        <dbReference type="SAM" id="MobiDB-lite"/>
    </source>
</evidence>
<keyword evidence="6" id="KW-1185">Reference proteome</keyword>
<name>A0A7Y9PDX3_9BACT</name>
<dbReference type="InterPro" id="IPR047002">
    <property type="entry name" value="Tcp10_C_sf"/>
</dbReference>
<sequence length="665" mass="70545">MAGNPPPYPPPGPPNGPPYSQDWKYQRRILRDQARAQRDQYRYQRRAMRRGSVLGPLVMVLIGIVFLLNQTGHLNSDSLWQWYAQWWPLLLVGAGLILLIEWGVDQLLPRSPGQPYVRRRVGGGVIILILLLTVAGAIFNGVRDNHDFFSNKVSFIPDNLDEFFGNKHESDQTVVEALPVGGAVTIDNPRGDITISGTSTDNQVHVSVHKAIYSRSDAEAESRARQLSPQIDIKARLLSVALPMLSGAVADVTMTVPPAASVTVNANHGDVHVDSVQAPVTVTANHGDVELSSIAGAVVTHINSSGSSFSAHAISGPVTLEGHGQDLTLSDVKGAASLSGDFYGTTHLEHITSGVKFHTNRTDFQLGRLDGELNVSPENISADQAVGPVVLTTRDKIVTLERISGDLSVTNKNGAVNLTSAPPLGNITVQNRNGSVCLTLPDKANFTVSAETSDGDMDNDFSLPGEQNDSRKTLNGTVGKGGSLIRINTSQGDVSLRKASIAPLPPVAPTPPTPPQVSINSADGSSVYVGKDGVRVISGSDGSSVIVGKDGLHITANADGSSTYKSKDGTKLTEGSDGSKIYSGRDGTHYTQNADGSKTYTGPDGTHISIGADGSQVATGPGGKSLNDTAVKARLREADNLVRQAEQQRDAERRNHRSSSKDDDN</sequence>
<organism evidence="5 6">
    <name type="scientific">Granulicella arctica</name>
    <dbReference type="NCBI Taxonomy" id="940613"/>
    <lineage>
        <taxon>Bacteria</taxon>
        <taxon>Pseudomonadati</taxon>
        <taxon>Acidobacteriota</taxon>
        <taxon>Terriglobia</taxon>
        <taxon>Terriglobales</taxon>
        <taxon>Acidobacteriaceae</taxon>
        <taxon>Granulicella</taxon>
    </lineage>
</organism>
<feature type="domain" description="DUF4097" evidence="3">
    <location>
        <begin position="185"/>
        <end position="496"/>
    </location>
</feature>
<feature type="transmembrane region" description="Helical" evidence="2">
    <location>
        <begin position="121"/>
        <end position="142"/>
    </location>
</feature>
<dbReference type="AlphaFoldDB" id="A0A7Y9PDX3"/>
<evidence type="ECO:0000256" key="2">
    <source>
        <dbReference type="SAM" id="Phobius"/>
    </source>
</evidence>
<feature type="region of interest" description="Disordered" evidence="1">
    <location>
        <begin position="557"/>
        <end position="665"/>
    </location>
</feature>
<feature type="domain" description="LiaF transmembrane" evidence="4">
    <location>
        <begin position="55"/>
        <end position="138"/>
    </location>
</feature>
<dbReference type="InterPro" id="IPR025164">
    <property type="entry name" value="Toastrack_DUF4097"/>
</dbReference>
<feature type="region of interest" description="Disordered" evidence="1">
    <location>
        <begin position="1"/>
        <end position="22"/>
    </location>
</feature>
<protein>
    <submittedName>
        <fullName evidence="5">DUF4097 and DUF4098 domain-containing protein YvlB</fullName>
    </submittedName>
</protein>
<feature type="region of interest" description="Disordered" evidence="1">
    <location>
        <begin position="451"/>
        <end position="477"/>
    </location>
</feature>
<reference evidence="5 6" key="1">
    <citation type="submission" date="2020-07" db="EMBL/GenBank/DDBJ databases">
        <title>Genomic Encyclopedia of Type Strains, Phase IV (KMG-V): Genome sequencing to study the core and pangenomes of soil and plant-associated prokaryotes.</title>
        <authorList>
            <person name="Whitman W."/>
        </authorList>
    </citation>
    <scope>NUCLEOTIDE SEQUENCE [LARGE SCALE GENOMIC DNA]</scope>
    <source>
        <strain evidence="5 6">X4EP2</strain>
    </source>
</reference>
<evidence type="ECO:0000259" key="4">
    <source>
        <dbReference type="Pfam" id="PF22570"/>
    </source>
</evidence>
<comment type="caution">
    <text evidence="5">The sequence shown here is derived from an EMBL/GenBank/DDBJ whole genome shotgun (WGS) entry which is preliminary data.</text>
</comment>
<dbReference type="Pfam" id="PF13349">
    <property type="entry name" value="DUF4097"/>
    <property type="match status" value="1"/>
</dbReference>
<feature type="compositionally biased region" description="Polar residues" evidence="1">
    <location>
        <begin position="589"/>
        <end position="600"/>
    </location>
</feature>
<dbReference type="RefSeq" id="WP_179486886.1">
    <property type="nucleotide sequence ID" value="NZ_JACCCW010000001.1"/>
</dbReference>
<dbReference type="InterPro" id="IPR054331">
    <property type="entry name" value="LiaF_TM"/>
</dbReference>
<feature type="compositionally biased region" description="Pro residues" evidence="1">
    <location>
        <begin position="1"/>
        <end position="17"/>
    </location>
</feature>
<dbReference type="Gene3D" id="2.60.450.20">
    <property type="match status" value="1"/>
</dbReference>
<dbReference type="EMBL" id="JACCCW010000001">
    <property type="protein sequence ID" value="NYF77910.1"/>
    <property type="molecule type" value="Genomic_DNA"/>
</dbReference>
<keyword evidence="2" id="KW-0812">Transmembrane</keyword>
<feature type="transmembrane region" description="Helical" evidence="2">
    <location>
        <begin position="51"/>
        <end position="68"/>
    </location>
</feature>
<accession>A0A7Y9PDX3</accession>
<dbReference type="Pfam" id="PF22570">
    <property type="entry name" value="LiaF-TM"/>
    <property type="match status" value="1"/>
</dbReference>
<evidence type="ECO:0000259" key="3">
    <source>
        <dbReference type="Pfam" id="PF13349"/>
    </source>
</evidence>
<evidence type="ECO:0000313" key="6">
    <source>
        <dbReference type="Proteomes" id="UP000589520"/>
    </source>
</evidence>
<gene>
    <name evidence="5" type="ORF">HDF17_000197</name>
</gene>
<proteinExistence type="predicted"/>